<name>Q841K8_9ACTN</name>
<proteinExistence type="predicted"/>
<protein>
    <submittedName>
        <fullName evidence="1">Uncharacterized protein blsF</fullName>
    </submittedName>
</protein>
<gene>
    <name evidence="1" type="primary">blsF</name>
</gene>
<dbReference type="AlphaFoldDB" id="Q841K8"/>
<reference evidence="1" key="1">
    <citation type="submission" date="2002-12" db="EMBL/GenBank/DDBJ databases">
        <title>Complete Sequence and Organization of the Blasticidin S Biosynthetic Cluster of Streptomyces griseochromogenes.</title>
        <authorList>
            <person name="Cone M.C."/>
            <person name="Grochowski L."/>
            <person name="Yin X.H."/>
            <person name="Zabriskie T.M."/>
        </authorList>
    </citation>
    <scope>NUCLEOTIDE SEQUENCE</scope>
</reference>
<dbReference type="NCBIfam" id="TIGR04469">
    <property type="entry name" value="CGA_synth_rel"/>
    <property type="match status" value="1"/>
</dbReference>
<accession>Q841K8</accession>
<dbReference type="InterPro" id="IPR031013">
    <property type="entry name" value="CGA_synth-rel"/>
</dbReference>
<organism evidence="1">
    <name type="scientific">Streptomyces griseochromogenes</name>
    <dbReference type="NCBI Taxonomy" id="68214"/>
    <lineage>
        <taxon>Bacteria</taxon>
        <taxon>Bacillati</taxon>
        <taxon>Actinomycetota</taxon>
        <taxon>Actinomycetes</taxon>
        <taxon>Kitasatosporales</taxon>
        <taxon>Streptomycetaceae</taxon>
        <taxon>Streptomyces</taxon>
    </lineage>
</organism>
<sequence>MPANGEEAFPAHGPAPARRRLLLVADPRRLDSLTARRRVAAHLREMDLVVEAGSTEEQGWIGKDADRPDAALVCDLPGAAQALTGRGVPVVHLHSGYRSTELPAVTAAVVRAHAPAWLPAPRSPAGTRPAGLLAPARLVRDRTRAGCLLLVSAYQVPGHDLTAFADGLLRAVAEEAVRRTGRCEVVCDGEAASTAAVLTGTAGVRVHDARSVDVDALHAAADVFVASPTLTALTLAQSLRTPLALLPPLDHDQDDLARHARQAVRVPTVTDPADPALWAPSDADARSAWAALDSDDLRGAQRVARTLRQLALAPIAF</sequence>
<dbReference type="EMBL" id="AY196214">
    <property type="protein sequence ID" value="AAP03120.1"/>
    <property type="molecule type" value="Genomic_DNA"/>
</dbReference>
<evidence type="ECO:0000313" key="1">
    <source>
        <dbReference type="EMBL" id="AAP03120.1"/>
    </source>
</evidence>